<dbReference type="Proteomes" id="UP000054270">
    <property type="component" value="Unassembled WGS sequence"/>
</dbReference>
<keyword evidence="2" id="KW-1185">Reference proteome</keyword>
<dbReference type="AlphaFoldDB" id="A0A0D2NTX0"/>
<gene>
    <name evidence="1" type="ORF">HYPSUDRAFT_662448</name>
</gene>
<reference evidence="2" key="1">
    <citation type="submission" date="2014-04" db="EMBL/GenBank/DDBJ databases">
        <title>Evolutionary Origins and Diversification of the Mycorrhizal Mutualists.</title>
        <authorList>
            <consortium name="DOE Joint Genome Institute"/>
            <consortium name="Mycorrhizal Genomics Consortium"/>
            <person name="Kohler A."/>
            <person name="Kuo A."/>
            <person name="Nagy L.G."/>
            <person name="Floudas D."/>
            <person name="Copeland A."/>
            <person name="Barry K.W."/>
            <person name="Cichocki N."/>
            <person name="Veneault-Fourrey C."/>
            <person name="LaButti K."/>
            <person name="Lindquist E.A."/>
            <person name="Lipzen A."/>
            <person name="Lundell T."/>
            <person name="Morin E."/>
            <person name="Murat C."/>
            <person name="Riley R."/>
            <person name="Ohm R."/>
            <person name="Sun H."/>
            <person name="Tunlid A."/>
            <person name="Henrissat B."/>
            <person name="Grigoriev I.V."/>
            <person name="Hibbett D.S."/>
            <person name="Martin F."/>
        </authorList>
    </citation>
    <scope>NUCLEOTIDE SEQUENCE [LARGE SCALE GENOMIC DNA]</scope>
    <source>
        <strain evidence="2">FD-334 SS-4</strain>
    </source>
</reference>
<protein>
    <submittedName>
        <fullName evidence="1">Uncharacterized protein</fullName>
    </submittedName>
</protein>
<evidence type="ECO:0000313" key="1">
    <source>
        <dbReference type="EMBL" id="KJA22304.1"/>
    </source>
</evidence>
<accession>A0A0D2NTX0</accession>
<name>A0A0D2NTX0_HYPSF</name>
<proteinExistence type="predicted"/>
<evidence type="ECO:0000313" key="2">
    <source>
        <dbReference type="Proteomes" id="UP000054270"/>
    </source>
</evidence>
<dbReference type="EMBL" id="KN817551">
    <property type="protein sequence ID" value="KJA22304.1"/>
    <property type="molecule type" value="Genomic_DNA"/>
</dbReference>
<organism evidence="1 2">
    <name type="scientific">Hypholoma sublateritium (strain FD-334 SS-4)</name>
    <dbReference type="NCBI Taxonomy" id="945553"/>
    <lineage>
        <taxon>Eukaryota</taxon>
        <taxon>Fungi</taxon>
        <taxon>Dikarya</taxon>
        <taxon>Basidiomycota</taxon>
        <taxon>Agaricomycotina</taxon>
        <taxon>Agaricomycetes</taxon>
        <taxon>Agaricomycetidae</taxon>
        <taxon>Agaricales</taxon>
        <taxon>Agaricineae</taxon>
        <taxon>Strophariaceae</taxon>
        <taxon>Hypholoma</taxon>
    </lineage>
</organism>
<sequence length="143" mass="15321">MSLLSSPVAFSPAVSRVRLAGFLYPPFRSGESAPLSSTTSSTAHIYIYTPARTGVAVPQGAHRAFTAVLNPGEINSSGPIRALACLYAYNRGLFPRAFEGPFRGGAPCICAVRCLFYFSLACFPSDAAPTHRLRVSIFFRGAR</sequence>